<name>A0A8H7EA65_9EURO</name>
<dbReference type="EMBL" id="JAACFV010000001">
    <property type="protein sequence ID" value="KAF7514240.1"/>
    <property type="molecule type" value="Genomic_DNA"/>
</dbReference>
<protein>
    <submittedName>
        <fullName evidence="1">Uncharacterized protein</fullName>
    </submittedName>
</protein>
<sequence>MALYIPIAGFELVDLQSIAIVYTLAKTREEHSDTSIKIKGVLSSPSTTIFKTLARSESTHESESILTVGRESMVYDILIVPFQELLCLVDDRLLGFME</sequence>
<evidence type="ECO:0000313" key="1">
    <source>
        <dbReference type="EMBL" id="KAF7514240.1"/>
    </source>
</evidence>
<gene>
    <name evidence="1" type="ORF">GJ744_000010</name>
</gene>
<accession>A0A8H7EA65</accession>
<keyword evidence="2" id="KW-1185">Reference proteome</keyword>
<dbReference type="Proteomes" id="UP000606974">
    <property type="component" value="Unassembled WGS sequence"/>
</dbReference>
<dbReference type="AlphaFoldDB" id="A0A8H7EA65"/>
<comment type="caution">
    <text evidence="1">The sequence shown here is derived from an EMBL/GenBank/DDBJ whole genome shotgun (WGS) entry which is preliminary data.</text>
</comment>
<organism evidence="1 2">
    <name type="scientific">Endocarpon pusillum</name>
    <dbReference type="NCBI Taxonomy" id="364733"/>
    <lineage>
        <taxon>Eukaryota</taxon>
        <taxon>Fungi</taxon>
        <taxon>Dikarya</taxon>
        <taxon>Ascomycota</taxon>
        <taxon>Pezizomycotina</taxon>
        <taxon>Eurotiomycetes</taxon>
        <taxon>Chaetothyriomycetidae</taxon>
        <taxon>Verrucariales</taxon>
        <taxon>Verrucariaceae</taxon>
        <taxon>Endocarpon</taxon>
    </lineage>
</organism>
<evidence type="ECO:0000313" key="2">
    <source>
        <dbReference type="Proteomes" id="UP000606974"/>
    </source>
</evidence>
<reference evidence="1" key="1">
    <citation type="submission" date="2020-02" db="EMBL/GenBank/DDBJ databases">
        <authorList>
            <person name="Palmer J.M."/>
        </authorList>
    </citation>
    <scope>NUCLEOTIDE SEQUENCE</scope>
    <source>
        <strain evidence="1">EPUS1.4</strain>
        <tissue evidence="1">Thallus</tissue>
    </source>
</reference>
<proteinExistence type="predicted"/>